<feature type="domain" description="Flagellar hook-length control protein-like C-terminal" evidence="5">
    <location>
        <begin position="333"/>
        <end position="411"/>
    </location>
</feature>
<dbReference type="PRINTS" id="PR01007">
    <property type="entry name" value="FLGHOOKFLIK"/>
</dbReference>
<feature type="region of interest" description="Disordered" evidence="4">
    <location>
        <begin position="1"/>
        <end position="21"/>
    </location>
</feature>
<keyword evidence="6" id="KW-0966">Cell projection</keyword>
<feature type="region of interest" description="Disordered" evidence="4">
    <location>
        <begin position="196"/>
        <end position="215"/>
    </location>
</feature>
<comment type="caution">
    <text evidence="6">The sequence shown here is derived from an EMBL/GenBank/DDBJ whole genome shotgun (WGS) entry which is preliminary data.</text>
</comment>
<dbReference type="RefSeq" id="WP_277567314.1">
    <property type="nucleotide sequence ID" value="NZ_JAPDHZ010000004.1"/>
</dbReference>
<keyword evidence="6" id="KW-0282">Flagellum</keyword>
<evidence type="ECO:0000259" key="5">
    <source>
        <dbReference type="Pfam" id="PF02120"/>
    </source>
</evidence>
<comment type="function">
    <text evidence="1">Controls the length of the flagellar hook.</text>
</comment>
<keyword evidence="3" id="KW-1005">Bacterial flagellum biogenesis</keyword>
<feature type="region of interest" description="Disordered" evidence="4">
    <location>
        <begin position="406"/>
        <end position="468"/>
    </location>
</feature>
<dbReference type="GO" id="GO:0009424">
    <property type="term" value="C:bacterial-type flagellum hook"/>
    <property type="evidence" value="ECO:0007669"/>
    <property type="project" value="InterPro"/>
</dbReference>
<dbReference type="Pfam" id="PF02120">
    <property type="entry name" value="Flg_hook"/>
    <property type="match status" value="1"/>
</dbReference>
<dbReference type="InterPro" id="IPR001635">
    <property type="entry name" value="Flag_hook_Flik"/>
</dbReference>
<organism evidence="6 7">
    <name type="scientific">Cohnella ginsengisoli</name>
    <dbReference type="NCBI Taxonomy" id="425004"/>
    <lineage>
        <taxon>Bacteria</taxon>
        <taxon>Bacillati</taxon>
        <taxon>Bacillota</taxon>
        <taxon>Bacilli</taxon>
        <taxon>Bacillales</taxon>
        <taxon>Paenibacillaceae</taxon>
        <taxon>Cohnella</taxon>
    </lineage>
</organism>
<dbReference type="InterPro" id="IPR052563">
    <property type="entry name" value="FliK"/>
</dbReference>
<evidence type="ECO:0000256" key="3">
    <source>
        <dbReference type="ARBA" id="ARBA00022795"/>
    </source>
</evidence>
<feature type="compositionally biased region" description="Acidic residues" evidence="4">
    <location>
        <begin position="440"/>
        <end position="449"/>
    </location>
</feature>
<name>A0A9X4KNY9_9BACL</name>
<evidence type="ECO:0000313" key="7">
    <source>
        <dbReference type="Proteomes" id="UP001153387"/>
    </source>
</evidence>
<sequence>MNVQSTNATASANASGTGSSKSSVAAGIFQGVLVQKIDAAGTTAGAGTANPTPMAGLLGMLTAVLGASPEDSNGEVSTDGESELAQLLNGLEDKLGQVDQDTQSSDSLLEKMAELLASLQALLQQNAGQAAVPGNAVTDALQNGVATSAPFAEQAQISVIVPALRDAIQTVRSMLENGQMSAAEVAEAGAGIQRFLQTEQPGPSQTKTDRKPLGTTLGASAVQSSEPDADVGDTAASQAEVKRSYPVFKEPVVYWNLHASSAQGEGAASEQATLADATVDTEEQPVNLNWQPIASDAGIKADFSANVKQQAPVTVPGHQFAEQMDKFLVKQFKLTGGNGISEANINLHPEHLGEMQIRLSIQNGVLNAQFVTHNEAAKELLETQMAQLKGTLQNQGIQVERVEVVQQQQPAADSPSFMNQEQRRRQSQGGESKRSTDAVETLEEFEEELERSATLREAGFGGSLNVTA</sequence>
<feature type="compositionally biased region" description="Polar residues" evidence="4">
    <location>
        <begin position="196"/>
        <end position="206"/>
    </location>
</feature>
<dbReference type="CDD" id="cd17470">
    <property type="entry name" value="T3SS_Flik_C"/>
    <property type="match status" value="1"/>
</dbReference>
<proteinExistence type="inferred from homology"/>
<dbReference type="Proteomes" id="UP001153387">
    <property type="component" value="Unassembled WGS sequence"/>
</dbReference>
<keyword evidence="7" id="KW-1185">Reference proteome</keyword>
<dbReference type="EMBL" id="JAPDHZ010000004">
    <property type="protein sequence ID" value="MDG0793547.1"/>
    <property type="molecule type" value="Genomic_DNA"/>
</dbReference>
<evidence type="ECO:0000256" key="1">
    <source>
        <dbReference type="ARBA" id="ARBA00003944"/>
    </source>
</evidence>
<comment type="similarity">
    <text evidence="2">Belongs to the FliK family.</text>
</comment>
<protein>
    <submittedName>
        <fullName evidence="6">Flagellar hook-length control protein FliK</fullName>
    </submittedName>
</protein>
<gene>
    <name evidence="6" type="ORF">OMP38_23955</name>
</gene>
<dbReference type="AlphaFoldDB" id="A0A9X4KNY9"/>
<dbReference type="GO" id="GO:0044780">
    <property type="term" value="P:bacterial-type flagellum assembly"/>
    <property type="evidence" value="ECO:0007669"/>
    <property type="project" value="InterPro"/>
</dbReference>
<evidence type="ECO:0000313" key="6">
    <source>
        <dbReference type="EMBL" id="MDG0793547.1"/>
    </source>
</evidence>
<evidence type="ECO:0000256" key="4">
    <source>
        <dbReference type="SAM" id="MobiDB-lite"/>
    </source>
</evidence>
<accession>A0A9X4KNY9</accession>
<dbReference type="PANTHER" id="PTHR37533:SF2">
    <property type="entry name" value="FLAGELLAR HOOK-LENGTH CONTROL PROTEIN"/>
    <property type="match status" value="1"/>
</dbReference>
<evidence type="ECO:0000256" key="2">
    <source>
        <dbReference type="ARBA" id="ARBA00009149"/>
    </source>
</evidence>
<keyword evidence="6" id="KW-0969">Cilium</keyword>
<dbReference type="InterPro" id="IPR021136">
    <property type="entry name" value="Flagellar_hook_control-like_C"/>
</dbReference>
<dbReference type="PANTHER" id="PTHR37533">
    <property type="entry name" value="FLAGELLAR HOOK-LENGTH CONTROL PROTEIN"/>
    <property type="match status" value="1"/>
</dbReference>
<dbReference type="Gene3D" id="3.30.750.140">
    <property type="match status" value="1"/>
</dbReference>
<reference evidence="6 7" key="1">
    <citation type="submission" date="2022-10" db="EMBL/GenBank/DDBJ databases">
        <title>Comparative genomic analysis of Cohnella hashimotonis sp. nov., isolated from the International Space Station.</title>
        <authorList>
            <person name="Simpson A."/>
            <person name="Venkateswaran K."/>
        </authorList>
    </citation>
    <scope>NUCLEOTIDE SEQUENCE [LARGE SCALE GENOMIC DNA]</scope>
    <source>
        <strain evidence="6 7">DSM 18997</strain>
    </source>
</reference>
<dbReference type="InterPro" id="IPR038610">
    <property type="entry name" value="FliK-like_C_sf"/>
</dbReference>